<dbReference type="Proteomes" id="UP000054837">
    <property type="component" value="Unassembled WGS sequence"/>
</dbReference>
<organism evidence="1 2">
    <name type="scientific">Serinicoccus chungangensis</name>
    <dbReference type="NCBI Taxonomy" id="767452"/>
    <lineage>
        <taxon>Bacteria</taxon>
        <taxon>Bacillati</taxon>
        <taxon>Actinomycetota</taxon>
        <taxon>Actinomycetes</taxon>
        <taxon>Micrococcales</taxon>
        <taxon>Ornithinimicrobiaceae</taxon>
        <taxon>Serinicoccus</taxon>
    </lineage>
</organism>
<dbReference type="EMBL" id="LQBL01000022">
    <property type="protein sequence ID" value="KUG55595.1"/>
    <property type="molecule type" value="Genomic_DNA"/>
</dbReference>
<reference evidence="1 2" key="1">
    <citation type="submission" date="2015-12" db="EMBL/GenBank/DDBJ databases">
        <title>Serinicoccus chungangenesis strain CD08_5 genome sequencing and assembly.</title>
        <authorList>
            <person name="Chander A.M."/>
            <person name="Kaur G."/>
            <person name="Nair G.R."/>
            <person name="Dhawan D.K."/>
            <person name="Kochhar R.K."/>
            <person name="Mayilraj S."/>
            <person name="Bhadada S.K."/>
        </authorList>
    </citation>
    <scope>NUCLEOTIDE SEQUENCE [LARGE SCALE GENOMIC DNA]</scope>
    <source>
        <strain evidence="1 2">CD08_5</strain>
    </source>
</reference>
<keyword evidence="2" id="KW-1185">Reference proteome</keyword>
<dbReference type="OrthoDB" id="4850727at2"/>
<proteinExistence type="predicted"/>
<protein>
    <submittedName>
        <fullName evidence="1">Uncharacterized protein</fullName>
    </submittedName>
</protein>
<evidence type="ECO:0000313" key="1">
    <source>
        <dbReference type="EMBL" id="KUG55595.1"/>
    </source>
</evidence>
<gene>
    <name evidence="1" type="ORF">AVL62_04570</name>
</gene>
<accession>A0A0W8I873</accession>
<name>A0A0W8I873_9MICO</name>
<evidence type="ECO:0000313" key="2">
    <source>
        <dbReference type="Proteomes" id="UP000054837"/>
    </source>
</evidence>
<dbReference type="AlphaFoldDB" id="A0A0W8I873"/>
<sequence length="771" mass="80808">MAGAPEERHDQGDLVGEHGARLHHLAAVLTGTTDGATRLTARTLAAAGPGAGWRELRAALVRAHLRTAPRRTERMLPGGVRDAGDVLERLRPRERAVAALRLVEGASTADTAEALRLPADKVARLLPTTPGLGTALQAVGDRYALHGSDLAAALEPAVAQAPSEPPGGDRRRWWWVAAAVVPVALLVGYALSVDRDEPAGPDEAAPSGPGVVQVGAVDLGEAGFELDEDGEPPRGAAGLTRMETLELTPGGSADLALNTVDARFGGQVASFAVLWCDMPPADDPALDSPVGEITVEGSTLTLPCAGTAGEPAVGLDHLVALPASGEAEVRVTGDLPPDGGAVLGVYAQTDDMAVEPFPDGDLTAGPPVPEDAVVVDEAGAVMPFDPGDRLVQPVELSPTSTIRVWSGRTGAVSVLVDGIPVTDDGDLEWWATGEADWREQQPDIREGRWMVYVPGSTREFTIPDDVVPPNGRRPAVVEVVTESTEHVQVVATQAVPGEAAREPVPQGDGGEAPELISGHRLLGAWELPMDGLERELLDPPDGAGVAWALLGAAPGEGRGPLAFFGGGILHAGQTVMPVWPTQDPSEVSFTFQESFTGWFETSNGRLTEADQPPAGVPLLASAQASPGHPSSWLLAYEQVPYEEFDFAAAQVPATSWPVGEEPAQRLLGSTSPIATVAGDDLDEDGRTTVEVPTGVLGARITTEGPGRIRFQVDGEPVELLDGTDGWWSSWTDRDVVSETQLSYGAYSITGDLELTITVEDYEDVRIELLRS</sequence>
<dbReference type="RefSeq" id="WP_058890703.1">
    <property type="nucleotide sequence ID" value="NZ_LQBL01000022.1"/>
</dbReference>
<comment type="caution">
    <text evidence="1">The sequence shown here is derived from an EMBL/GenBank/DDBJ whole genome shotgun (WGS) entry which is preliminary data.</text>
</comment>